<name>A0A6C0ES24_9ZZZZ</name>
<protein>
    <submittedName>
        <fullName evidence="1">Uncharacterized protein</fullName>
    </submittedName>
</protein>
<sequence length="267" mass="31295">MIGFFEEFFYVMHILIFQYLSVLANYSANQVLALFDTDTEKVGIKLFLLVSKKYSELKYGTLNVYEKNRTIKLAVDTIYKVSVEIYKKLNGVKSEPFSPLWISVFTLTPNLNNNEEYTVVENSVNEVLLKKLKSVMEENASENTNVDKLYTFKTPAYILCNVTNKFEKDDAKYFVEKSDVKFLSIEYSNPDMKEAIRFTLNKDLFQIGNEILSNAFVLRYLQYQSEHYVYANDYTITIIDDKVNQFTLTSKQYLLLEKNEYKIITKE</sequence>
<reference evidence="1" key="1">
    <citation type="journal article" date="2020" name="Nature">
        <title>Giant virus diversity and host interactions through global metagenomics.</title>
        <authorList>
            <person name="Schulz F."/>
            <person name="Roux S."/>
            <person name="Paez-Espino D."/>
            <person name="Jungbluth S."/>
            <person name="Walsh D.A."/>
            <person name="Denef V.J."/>
            <person name="McMahon K.D."/>
            <person name="Konstantinidis K.T."/>
            <person name="Eloe-Fadrosh E.A."/>
            <person name="Kyrpides N.C."/>
            <person name="Woyke T."/>
        </authorList>
    </citation>
    <scope>NUCLEOTIDE SEQUENCE</scope>
    <source>
        <strain evidence="1">GVMAG-M-3300009155-48</strain>
    </source>
</reference>
<evidence type="ECO:0000313" key="1">
    <source>
        <dbReference type="EMBL" id="QHT31837.1"/>
    </source>
</evidence>
<accession>A0A6C0ES24</accession>
<dbReference type="AlphaFoldDB" id="A0A6C0ES24"/>
<organism evidence="1">
    <name type="scientific">viral metagenome</name>
    <dbReference type="NCBI Taxonomy" id="1070528"/>
    <lineage>
        <taxon>unclassified sequences</taxon>
        <taxon>metagenomes</taxon>
        <taxon>organismal metagenomes</taxon>
    </lineage>
</organism>
<dbReference type="EMBL" id="MN738925">
    <property type="protein sequence ID" value="QHT31837.1"/>
    <property type="molecule type" value="Genomic_DNA"/>
</dbReference>
<proteinExistence type="predicted"/>